<feature type="binding site" evidence="7 8">
    <location>
        <position position="127"/>
    </location>
    <ligand>
        <name>substrate</name>
    </ligand>
</feature>
<evidence type="ECO:0000256" key="8">
    <source>
        <dbReference type="PIRSR" id="PIRSR000190-1"/>
    </source>
</evidence>
<comment type="similarity">
    <text evidence="1 7">Belongs to the pyridoxamine 5'-phosphate oxidase family.</text>
</comment>
<reference evidence="13" key="1">
    <citation type="journal article" date="2018" name="Front. Microbiol.">
        <title>Genome-Based Analysis Reveals the Taxonomy and Diversity of the Family Idiomarinaceae.</title>
        <authorList>
            <person name="Liu Y."/>
            <person name="Lai Q."/>
            <person name="Shao Z."/>
        </authorList>
    </citation>
    <scope>NUCLEOTIDE SEQUENCE [LARGE SCALE GENOMIC DNA]</scope>
    <source>
        <strain evidence="13">SW15</strain>
    </source>
</reference>
<dbReference type="EMBL" id="PIPT01000006">
    <property type="protein sequence ID" value="RUO47353.1"/>
    <property type="molecule type" value="Genomic_DNA"/>
</dbReference>
<dbReference type="InterPro" id="IPR019740">
    <property type="entry name" value="Pyridox_Oxase_CS"/>
</dbReference>
<evidence type="ECO:0000256" key="5">
    <source>
        <dbReference type="ARBA" id="ARBA00023002"/>
    </source>
</evidence>
<dbReference type="FunFam" id="2.30.110.10:FF:000020">
    <property type="entry name" value="PNPO isoform 11"/>
    <property type="match status" value="1"/>
</dbReference>
<evidence type="ECO:0000256" key="1">
    <source>
        <dbReference type="ARBA" id="ARBA00007301"/>
    </source>
</evidence>
<comment type="subunit">
    <text evidence="2 7">Homodimer.</text>
</comment>
<dbReference type="Pfam" id="PF01243">
    <property type="entry name" value="PNPOx_N"/>
    <property type="match status" value="1"/>
</dbReference>
<feature type="binding site" evidence="7 9">
    <location>
        <position position="83"/>
    </location>
    <ligand>
        <name>FMN</name>
        <dbReference type="ChEBI" id="CHEBI:58210"/>
    </ligand>
</feature>
<feature type="domain" description="Pyridoxamine 5'-phosphate oxidase N-terminal" evidence="10">
    <location>
        <begin position="40"/>
        <end position="159"/>
    </location>
</feature>
<sequence length="213" mass="24746">MKLHDERRDYERAQLRRAVLQDDPFAQFADWFGAAKESGLLPDPTAFTLATVSREGQPHQRIVLLKDFDHHGFVFYTNYASQKGQDIEANTRVSMHFAWLPLEQQIRIEGRIEKVATADSEAYFHSRPRASQLGALASAQSSPIASRDELEARYHELTQRYEGETVPMPETWGGYRIEPQLFEFWQGGKYRLHDRFVYRKSTASAWLIERLQP</sequence>
<feature type="binding site" evidence="7 9">
    <location>
        <position position="195"/>
    </location>
    <ligand>
        <name>FMN</name>
        <dbReference type="ChEBI" id="CHEBI:58210"/>
    </ligand>
</feature>
<dbReference type="UniPathway" id="UPA01068">
    <property type="reaction ID" value="UER00304"/>
</dbReference>
<dbReference type="Pfam" id="PF10590">
    <property type="entry name" value="PNP_phzG_C"/>
    <property type="match status" value="1"/>
</dbReference>
<dbReference type="NCBIfam" id="NF004231">
    <property type="entry name" value="PRK05679.1"/>
    <property type="match status" value="1"/>
</dbReference>
<feature type="domain" description="Pyridoxine 5'-phosphate oxidase dimerisation C-terminal" evidence="11">
    <location>
        <begin position="172"/>
        <end position="213"/>
    </location>
</feature>
<dbReference type="GO" id="GO:0008615">
    <property type="term" value="P:pyridoxine biosynthetic process"/>
    <property type="evidence" value="ECO:0007669"/>
    <property type="project" value="UniProtKB-UniRule"/>
</dbReference>
<keyword evidence="5 7" id="KW-0560">Oxidoreductase</keyword>
<evidence type="ECO:0000256" key="3">
    <source>
        <dbReference type="ARBA" id="ARBA00022630"/>
    </source>
</evidence>
<dbReference type="GO" id="GO:0004733">
    <property type="term" value="F:pyridoxamine phosphate oxidase activity"/>
    <property type="evidence" value="ECO:0007669"/>
    <property type="project" value="UniProtKB-UniRule"/>
</dbReference>
<feature type="binding site" evidence="7 9">
    <location>
        <position position="185"/>
    </location>
    <ligand>
        <name>FMN</name>
        <dbReference type="ChEBI" id="CHEBI:58210"/>
    </ligand>
</feature>
<protein>
    <recommendedName>
        <fullName evidence="7">Pyridoxine/pyridoxamine 5'-phosphate oxidase</fullName>
        <ecNumber evidence="7">1.4.3.5</ecNumber>
    </recommendedName>
    <alternativeName>
        <fullName evidence="7">PNP/PMP oxidase</fullName>
        <shortName evidence="7">PNPOx</shortName>
    </alternativeName>
    <alternativeName>
        <fullName evidence="7">Pyridoxal 5'-phosphate synthase</fullName>
    </alternativeName>
</protein>
<dbReference type="NCBIfam" id="TIGR00558">
    <property type="entry name" value="pdxH"/>
    <property type="match status" value="1"/>
</dbReference>
<feature type="binding site" evidence="7 9">
    <location>
        <begin position="76"/>
        <end position="77"/>
    </location>
    <ligand>
        <name>FMN</name>
        <dbReference type="ChEBI" id="CHEBI:58210"/>
    </ligand>
</feature>
<comment type="caution">
    <text evidence="7">Lacks conserved residue(s) required for the propagation of feature annotation.</text>
</comment>
<dbReference type="PANTHER" id="PTHR10851">
    <property type="entry name" value="PYRIDOXINE-5-PHOSPHATE OXIDASE"/>
    <property type="match status" value="1"/>
</dbReference>
<dbReference type="OrthoDB" id="9780392at2"/>
<comment type="caution">
    <text evidence="12">The sequence shown here is derived from an EMBL/GenBank/DDBJ whole genome shotgun (WGS) entry which is preliminary data.</text>
</comment>
<evidence type="ECO:0000313" key="12">
    <source>
        <dbReference type="EMBL" id="RUO47353.1"/>
    </source>
</evidence>
<keyword evidence="13" id="KW-1185">Reference proteome</keyword>
<dbReference type="SUPFAM" id="SSF50475">
    <property type="entry name" value="FMN-binding split barrel"/>
    <property type="match status" value="1"/>
</dbReference>
<dbReference type="HAMAP" id="MF_01629">
    <property type="entry name" value="PdxH"/>
    <property type="match status" value="1"/>
</dbReference>
<feature type="binding site" evidence="7 8">
    <location>
        <position position="66"/>
    </location>
    <ligand>
        <name>substrate</name>
    </ligand>
</feature>
<feature type="binding site" evidence="7 9">
    <location>
        <begin position="61"/>
        <end position="66"/>
    </location>
    <ligand>
        <name>FMN</name>
        <dbReference type="ChEBI" id="CHEBI:58210"/>
    </ligand>
</feature>
<dbReference type="InterPro" id="IPR019576">
    <property type="entry name" value="Pyridoxamine_oxidase_dimer_C"/>
</dbReference>
<dbReference type="RefSeq" id="WP_126834142.1">
    <property type="nucleotide sequence ID" value="NZ_PIPT01000006.1"/>
</dbReference>
<dbReference type="PIRSF" id="PIRSF000190">
    <property type="entry name" value="Pyd_amn-ph_oxd"/>
    <property type="match status" value="1"/>
</dbReference>
<proteinExistence type="inferred from homology"/>
<comment type="pathway">
    <text evidence="7">Cofactor metabolism; pyridoxal 5'-phosphate salvage; pyridoxal 5'-phosphate from pyridoxamine 5'-phosphate: step 1/1.</text>
</comment>
<evidence type="ECO:0000256" key="7">
    <source>
        <dbReference type="HAMAP-Rule" id="MF_01629"/>
    </source>
</evidence>
<evidence type="ECO:0000256" key="2">
    <source>
        <dbReference type="ARBA" id="ARBA00011738"/>
    </source>
</evidence>
<keyword evidence="3 7" id="KW-0285">Flavoprotein</keyword>
<comment type="cofactor">
    <cofactor evidence="7 9">
        <name>FMN</name>
        <dbReference type="ChEBI" id="CHEBI:58210"/>
    </cofactor>
    <text evidence="7 9">Binds 1 FMN per subunit.</text>
</comment>
<evidence type="ECO:0000259" key="11">
    <source>
        <dbReference type="Pfam" id="PF10590"/>
    </source>
</evidence>
<comment type="pathway">
    <text evidence="7">Cofactor metabolism; pyridoxal 5'-phosphate salvage; pyridoxal 5'-phosphate from pyridoxine 5'-phosphate: step 1/1.</text>
</comment>
<accession>A0A432XF40</accession>
<dbReference type="AlphaFoldDB" id="A0A432XF40"/>
<evidence type="ECO:0000259" key="10">
    <source>
        <dbReference type="Pfam" id="PF01243"/>
    </source>
</evidence>
<feature type="binding site" evidence="7 8">
    <location>
        <position position="123"/>
    </location>
    <ligand>
        <name>substrate</name>
    </ligand>
</feature>
<evidence type="ECO:0000256" key="4">
    <source>
        <dbReference type="ARBA" id="ARBA00022643"/>
    </source>
</evidence>
<dbReference type="EC" id="1.4.3.5" evidence="7"/>
<feature type="binding site" evidence="7 8">
    <location>
        <begin position="191"/>
        <end position="193"/>
    </location>
    <ligand>
        <name>substrate</name>
    </ligand>
</feature>
<comment type="function">
    <text evidence="7">Catalyzes the oxidation of either pyridoxine 5'-phosphate (PNP) or pyridoxamine 5'-phosphate (PMP) into pyridoxal 5'-phosphate (PLP).</text>
</comment>
<gene>
    <name evidence="7 12" type="primary">pdxH</name>
    <name evidence="12" type="ORF">CWE21_09230</name>
</gene>
<feature type="binding site" evidence="8">
    <location>
        <begin position="7"/>
        <end position="10"/>
    </location>
    <ligand>
        <name>substrate</name>
    </ligand>
</feature>
<feature type="binding site" evidence="7 8">
    <location>
        <position position="131"/>
    </location>
    <ligand>
        <name>substrate</name>
    </ligand>
</feature>
<dbReference type="PROSITE" id="PS01064">
    <property type="entry name" value="PYRIDOX_OXIDASE"/>
    <property type="match status" value="1"/>
</dbReference>
<name>A0A432XF40_9GAMM</name>
<keyword evidence="4 7" id="KW-0288">FMN</keyword>
<dbReference type="GO" id="GO:0010181">
    <property type="term" value="F:FMN binding"/>
    <property type="evidence" value="ECO:0007669"/>
    <property type="project" value="UniProtKB-UniRule"/>
</dbReference>
<comment type="catalytic activity">
    <reaction evidence="7">
        <text>pyridoxamine 5'-phosphate + O2 + H2O = pyridoxal 5'-phosphate + H2O2 + NH4(+)</text>
        <dbReference type="Rhea" id="RHEA:15817"/>
        <dbReference type="ChEBI" id="CHEBI:15377"/>
        <dbReference type="ChEBI" id="CHEBI:15379"/>
        <dbReference type="ChEBI" id="CHEBI:16240"/>
        <dbReference type="ChEBI" id="CHEBI:28938"/>
        <dbReference type="ChEBI" id="CHEBI:58451"/>
        <dbReference type="ChEBI" id="CHEBI:597326"/>
        <dbReference type="EC" id="1.4.3.5"/>
    </reaction>
</comment>
<organism evidence="12 13">
    <name type="scientific">Pseudidiomarina aquimaris</name>
    <dbReference type="NCBI Taxonomy" id="641841"/>
    <lineage>
        <taxon>Bacteria</taxon>
        <taxon>Pseudomonadati</taxon>
        <taxon>Pseudomonadota</taxon>
        <taxon>Gammaproteobacteria</taxon>
        <taxon>Alteromonadales</taxon>
        <taxon>Idiomarinaceae</taxon>
        <taxon>Pseudidiomarina</taxon>
    </lineage>
</organism>
<dbReference type="InterPro" id="IPR000659">
    <property type="entry name" value="Pyridox_Oxase"/>
</dbReference>
<dbReference type="Proteomes" id="UP000286678">
    <property type="component" value="Unassembled WGS sequence"/>
</dbReference>
<feature type="binding site" evidence="7 9">
    <location>
        <begin position="140"/>
        <end position="141"/>
    </location>
    <ligand>
        <name>FMN</name>
        <dbReference type="ChEBI" id="CHEBI:58210"/>
    </ligand>
</feature>
<dbReference type="Gene3D" id="2.30.110.10">
    <property type="entry name" value="Electron Transport, Fmn-binding Protein, Chain A"/>
    <property type="match status" value="1"/>
</dbReference>
<dbReference type="InterPro" id="IPR011576">
    <property type="entry name" value="Pyridox_Oxase_N"/>
</dbReference>
<evidence type="ECO:0000256" key="6">
    <source>
        <dbReference type="ARBA" id="ARBA00023096"/>
    </source>
</evidence>
<evidence type="ECO:0000256" key="9">
    <source>
        <dbReference type="PIRSR" id="PIRSR000190-2"/>
    </source>
</evidence>
<keyword evidence="6 7" id="KW-0664">Pyridoxine biosynthesis</keyword>
<dbReference type="InterPro" id="IPR012349">
    <property type="entry name" value="Split_barrel_FMN-bd"/>
</dbReference>
<evidence type="ECO:0000313" key="13">
    <source>
        <dbReference type="Proteomes" id="UP000286678"/>
    </source>
</evidence>
<dbReference type="PANTHER" id="PTHR10851:SF0">
    <property type="entry name" value="PYRIDOXINE-5'-PHOSPHATE OXIDASE"/>
    <property type="match status" value="1"/>
</dbReference>
<comment type="catalytic activity">
    <reaction evidence="7">
        <text>pyridoxine 5'-phosphate + O2 = pyridoxal 5'-phosphate + H2O2</text>
        <dbReference type="Rhea" id="RHEA:15149"/>
        <dbReference type="ChEBI" id="CHEBI:15379"/>
        <dbReference type="ChEBI" id="CHEBI:16240"/>
        <dbReference type="ChEBI" id="CHEBI:58589"/>
        <dbReference type="ChEBI" id="CHEBI:597326"/>
        <dbReference type="EC" id="1.4.3.5"/>
    </reaction>
</comment>
<feature type="binding site" evidence="7 9">
    <location>
        <position position="105"/>
    </location>
    <ligand>
        <name>FMN</name>
        <dbReference type="ChEBI" id="CHEBI:58210"/>
    </ligand>
</feature>